<dbReference type="AlphaFoldDB" id="A0A0F7KSL4"/>
<evidence type="ECO:0000256" key="1">
    <source>
        <dbReference type="ARBA" id="ARBA00005395"/>
    </source>
</evidence>
<dbReference type="EMBL" id="CP011452">
    <property type="protein sequence ID" value="AKH42262.2"/>
    <property type="molecule type" value="Genomic_DNA"/>
</dbReference>
<dbReference type="Proteomes" id="UP000034392">
    <property type="component" value="Chromosome"/>
</dbReference>
<dbReference type="KEGG" id="aay:WYH_01217"/>
<keyword evidence="2" id="KW-0963">Cytoplasm</keyword>
<sequence>MDDLDKIMTVMQAAFDPAFGEAWTRRQVEDALALPGTHYLLANSRGEAPQPGEIVAGFTMSRSVLDETELLLIAVHPDFRNRGIATRLINRFAYEAYQQGARRLFLEMRETNPAEALYLRMDFHKIGRRKNYYRRGAGDPVDAITFAREIDESVLTSD</sequence>
<dbReference type="PANTHER" id="PTHR43420">
    <property type="entry name" value="ACETYLTRANSFERASE"/>
    <property type="match status" value="1"/>
</dbReference>
<dbReference type="InterPro" id="IPR000182">
    <property type="entry name" value="GNAT_dom"/>
</dbReference>
<evidence type="ECO:0000313" key="7">
    <source>
        <dbReference type="Proteomes" id="UP000034392"/>
    </source>
</evidence>
<dbReference type="GO" id="GO:0008080">
    <property type="term" value="F:N-acetyltransferase activity"/>
    <property type="evidence" value="ECO:0007669"/>
    <property type="project" value="InterPro"/>
</dbReference>
<keyword evidence="7" id="KW-1185">Reference proteome</keyword>
<dbReference type="NCBIfam" id="TIGR01575">
    <property type="entry name" value="rimI"/>
    <property type="match status" value="1"/>
</dbReference>
<evidence type="ECO:0000256" key="2">
    <source>
        <dbReference type="ARBA" id="ARBA00022490"/>
    </source>
</evidence>
<dbReference type="CDD" id="cd04301">
    <property type="entry name" value="NAT_SF"/>
    <property type="match status" value="1"/>
</dbReference>
<evidence type="ECO:0000256" key="3">
    <source>
        <dbReference type="ARBA" id="ARBA00022679"/>
    </source>
</evidence>
<dbReference type="SUPFAM" id="SSF55729">
    <property type="entry name" value="Acyl-CoA N-acyltransferases (Nat)"/>
    <property type="match status" value="1"/>
</dbReference>
<dbReference type="Gene3D" id="3.40.630.30">
    <property type="match status" value="1"/>
</dbReference>
<keyword evidence="3" id="KW-0808">Transferase</keyword>
<dbReference type="STRING" id="1267766.WYH_01217"/>
<accession>A0A0F7KSL4</accession>
<reference evidence="6" key="1">
    <citation type="submission" date="2015-05" db="EMBL/GenBank/DDBJ databases">
        <title>The complete genome of Altererythrobacter atlanticus strain 26DY36.</title>
        <authorList>
            <person name="Wu Y.-H."/>
            <person name="Cheng H."/>
            <person name="Wu X.-W."/>
        </authorList>
    </citation>
    <scope>NUCLEOTIDE SEQUENCE [LARGE SCALE GENOMIC DNA]</scope>
    <source>
        <strain evidence="6">26DY36</strain>
    </source>
</reference>
<dbReference type="PATRIC" id="fig|1267766.3.peg.1226"/>
<feature type="domain" description="N-acetyltransferase" evidence="5">
    <location>
        <begin position="1"/>
        <end position="151"/>
    </location>
</feature>
<dbReference type="InterPro" id="IPR006464">
    <property type="entry name" value="AcTrfase_RimI/Ard1"/>
</dbReference>
<organism evidence="6 7">
    <name type="scientific">Croceibacterium atlanticum</name>
    <dbReference type="NCBI Taxonomy" id="1267766"/>
    <lineage>
        <taxon>Bacteria</taxon>
        <taxon>Pseudomonadati</taxon>
        <taxon>Pseudomonadota</taxon>
        <taxon>Alphaproteobacteria</taxon>
        <taxon>Sphingomonadales</taxon>
        <taxon>Erythrobacteraceae</taxon>
        <taxon>Croceibacterium</taxon>
    </lineage>
</organism>
<dbReference type="InterPro" id="IPR050680">
    <property type="entry name" value="YpeA/RimI_acetyltransf"/>
</dbReference>
<proteinExistence type="inferred from homology"/>
<gene>
    <name evidence="6" type="ORF">WYH_01217</name>
</gene>
<comment type="similarity">
    <text evidence="1">Belongs to the acetyltransferase family. RimI subfamily.</text>
</comment>
<evidence type="ECO:0000256" key="4">
    <source>
        <dbReference type="ARBA" id="ARBA00023315"/>
    </source>
</evidence>
<dbReference type="PANTHER" id="PTHR43420:SF44">
    <property type="entry name" value="ACETYLTRANSFERASE YPEA"/>
    <property type="match status" value="1"/>
</dbReference>
<evidence type="ECO:0000313" key="6">
    <source>
        <dbReference type="EMBL" id="AKH42262.2"/>
    </source>
</evidence>
<dbReference type="PROSITE" id="PS51186">
    <property type="entry name" value="GNAT"/>
    <property type="match status" value="1"/>
</dbReference>
<dbReference type="Pfam" id="PF00583">
    <property type="entry name" value="Acetyltransf_1"/>
    <property type="match status" value="1"/>
</dbReference>
<evidence type="ECO:0000259" key="5">
    <source>
        <dbReference type="PROSITE" id="PS51186"/>
    </source>
</evidence>
<name>A0A0F7KSL4_9SPHN</name>
<keyword evidence="4" id="KW-0012">Acyltransferase</keyword>
<protein>
    <submittedName>
        <fullName evidence="6">Ribosomal-protein-alanine N-acetyltransferase</fullName>
    </submittedName>
</protein>
<dbReference type="InterPro" id="IPR016181">
    <property type="entry name" value="Acyl_CoA_acyltransferase"/>
</dbReference>